<proteinExistence type="predicted"/>
<evidence type="ECO:0000313" key="2">
    <source>
        <dbReference type="Proteomes" id="UP001050691"/>
    </source>
</evidence>
<name>A0AAV5AD25_9AGAM</name>
<accession>A0AAV5AD25</accession>
<dbReference type="EMBL" id="BPWL01000006">
    <property type="protein sequence ID" value="GJJ11502.1"/>
    <property type="molecule type" value="Genomic_DNA"/>
</dbReference>
<keyword evidence="2" id="KW-1185">Reference proteome</keyword>
<gene>
    <name evidence="1" type="ORF">Clacol_005735</name>
</gene>
<comment type="caution">
    <text evidence="1">The sequence shown here is derived from an EMBL/GenBank/DDBJ whole genome shotgun (WGS) entry which is preliminary data.</text>
</comment>
<organism evidence="1 2">
    <name type="scientific">Clathrus columnatus</name>
    <dbReference type="NCBI Taxonomy" id="1419009"/>
    <lineage>
        <taxon>Eukaryota</taxon>
        <taxon>Fungi</taxon>
        <taxon>Dikarya</taxon>
        <taxon>Basidiomycota</taxon>
        <taxon>Agaricomycotina</taxon>
        <taxon>Agaricomycetes</taxon>
        <taxon>Phallomycetidae</taxon>
        <taxon>Phallales</taxon>
        <taxon>Clathraceae</taxon>
        <taxon>Clathrus</taxon>
    </lineage>
</organism>
<reference evidence="1" key="1">
    <citation type="submission" date="2021-10" db="EMBL/GenBank/DDBJ databases">
        <title>De novo Genome Assembly of Clathrus columnatus (Basidiomycota, Fungi) Using Illumina and Nanopore Sequence Data.</title>
        <authorList>
            <person name="Ogiso-Tanaka E."/>
            <person name="Itagaki H."/>
            <person name="Hosoya T."/>
            <person name="Hosaka K."/>
        </authorList>
    </citation>
    <scope>NUCLEOTIDE SEQUENCE</scope>
    <source>
        <strain evidence="1">MO-923</strain>
    </source>
</reference>
<sequence length="100" mass="11477">MVKSFTASSSWSNSELDFFRIYHKHNTLEEFFGLPVEQLREPQFVDPALQTKQSLPNLRKKVLMLIGYDSKNVVFPAYPVKLNICGEVCDVRIDLAILSN</sequence>
<protein>
    <submittedName>
        <fullName evidence="1">Uncharacterized protein</fullName>
    </submittedName>
</protein>
<dbReference type="AlphaFoldDB" id="A0AAV5AD25"/>
<evidence type="ECO:0000313" key="1">
    <source>
        <dbReference type="EMBL" id="GJJ11502.1"/>
    </source>
</evidence>
<dbReference type="Proteomes" id="UP001050691">
    <property type="component" value="Unassembled WGS sequence"/>
</dbReference>